<organism evidence="1 2">
    <name type="scientific">Rudanella paleaurantiibacter</name>
    <dbReference type="NCBI Taxonomy" id="2614655"/>
    <lineage>
        <taxon>Bacteria</taxon>
        <taxon>Pseudomonadati</taxon>
        <taxon>Bacteroidota</taxon>
        <taxon>Cytophagia</taxon>
        <taxon>Cytophagales</taxon>
        <taxon>Cytophagaceae</taxon>
        <taxon>Rudanella</taxon>
    </lineage>
</organism>
<sequence length="220" mass="25058">MNAKRFGFLWLMLQAGLVYGQARPDSFYVFVGERIALKALPREPITEEIIPMIIGKDTTYGKTYAVPFRSGFVATYRVVKPVYGSLARDTVEFTDYTHYGRPLFAPYKHVLLFISRQNGKLISEVNLYTAVYPTTNGRWAGDANTYLYNQLVNVHTAIKPEPIEFTEEVSIGLDGRRAELFPPPYYRIEGNKAIVVMGNYIEDLFSLYKAGILKNRGIFD</sequence>
<accession>A0A7J5TU42</accession>
<dbReference type="EMBL" id="WELI01000010">
    <property type="protein sequence ID" value="KAB7727528.1"/>
    <property type="molecule type" value="Genomic_DNA"/>
</dbReference>
<name>A0A7J5TU42_9BACT</name>
<comment type="caution">
    <text evidence="1">The sequence shown here is derived from an EMBL/GenBank/DDBJ whole genome shotgun (WGS) entry which is preliminary data.</text>
</comment>
<evidence type="ECO:0000313" key="2">
    <source>
        <dbReference type="Proteomes" id="UP000488299"/>
    </source>
</evidence>
<dbReference type="Proteomes" id="UP000488299">
    <property type="component" value="Unassembled WGS sequence"/>
</dbReference>
<keyword evidence="2" id="KW-1185">Reference proteome</keyword>
<protein>
    <submittedName>
        <fullName evidence="1">Uncharacterized protein</fullName>
    </submittedName>
</protein>
<proteinExistence type="predicted"/>
<reference evidence="1 2" key="1">
    <citation type="submission" date="2019-10" db="EMBL/GenBank/DDBJ databases">
        <title>Rudanella paleaurantiibacter sp. nov., isolated from sludge.</title>
        <authorList>
            <person name="Xu S.Q."/>
        </authorList>
    </citation>
    <scope>NUCLEOTIDE SEQUENCE [LARGE SCALE GENOMIC DNA]</scope>
    <source>
        <strain evidence="1 2">HX-22-17</strain>
    </source>
</reference>
<dbReference type="AlphaFoldDB" id="A0A7J5TU42"/>
<evidence type="ECO:0000313" key="1">
    <source>
        <dbReference type="EMBL" id="KAB7727528.1"/>
    </source>
</evidence>
<dbReference type="RefSeq" id="WP_152126164.1">
    <property type="nucleotide sequence ID" value="NZ_WELI01000010.1"/>
</dbReference>
<gene>
    <name evidence="1" type="ORF">F5984_20870</name>
</gene>